<dbReference type="PANTHER" id="PTHR36454">
    <property type="entry name" value="LMO2823 PROTEIN"/>
    <property type="match status" value="1"/>
</dbReference>
<proteinExistence type="predicted"/>
<dbReference type="AlphaFoldDB" id="A0A1Y4DCQ3"/>
<protein>
    <recommendedName>
        <fullName evidence="3">DUF1015 domain-containing protein</fullName>
    </recommendedName>
</protein>
<dbReference type="Pfam" id="PF06245">
    <property type="entry name" value="DUF1015"/>
    <property type="match status" value="1"/>
</dbReference>
<gene>
    <name evidence="1" type="ORF">B5F75_03615</name>
</gene>
<dbReference type="EMBL" id="NFJD01000002">
    <property type="protein sequence ID" value="OUO56944.1"/>
    <property type="molecule type" value="Genomic_DNA"/>
</dbReference>
<evidence type="ECO:0000313" key="2">
    <source>
        <dbReference type="Proteomes" id="UP000196368"/>
    </source>
</evidence>
<dbReference type="PANTHER" id="PTHR36454:SF1">
    <property type="entry name" value="DUF1015 DOMAIN-CONTAINING PROTEIN"/>
    <property type="match status" value="1"/>
</dbReference>
<organism evidence="1 2">
    <name type="scientific">Candidatus Avelusimicrobium gallicola</name>
    <dbReference type="NCBI Taxonomy" id="2562704"/>
    <lineage>
        <taxon>Bacteria</taxon>
        <taxon>Pseudomonadati</taxon>
        <taxon>Elusimicrobiota</taxon>
        <taxon>Elusimicrobia</taxon>
        <taxon>Elusimicrobiales</taxon>
        <taxon>Elusimicrobiaceae</taxon>
        <taxon>Candidatus Avelusimicrobium</taxon>
    </lineage>
</organism>
<dbReference type="Proteomes" id="UP000196368">
    <property type="component" value="Unassembled WGS sequence"/>
</dbReference>
<keyword evidence="2" id="KW-1185">Reference proteome</keyword>
<evidence type="ECO:0008006" key="3">
    <source>
        <dbReference type="Google" id="ProtNLM"/>
    </source>
</evidence>
<dbReference type="OrthoDB" id="9781616at2"/>
<sequence>MATIKPFRGFRPSAHADKIACPPYDVINSAEARQMAQGNPYSFLHVDKPEIDLPEDVSLYAQEVYQKAKDNLEHFLQTGVLKQDEKPCFYLYAQTMDGRTQYGLVAVASCEEYDKDIVRKHELTRKDKEDDRTRHVATLSATTGPVFLTYPARAEIDEKLAQIASEFPVYDFTAPDGIKHTFWVIDDLQDIRFLQDAFAQIPTLYIADGHHRSAAAANVARQRKAHNPKHTGQENYNFFLSVIFPANQLYVMDYNRLVKDLNGLSKTDFLSKAAQKFDVAETGREKPQKRHEFGMYLDGKWYTLTAKKGSFDDQDPVAALDVSILQENLLGPVLGIGDPRTDKRIDFVGGIRGIGELKKRVDSGKWKVAFSMYPTSMEELMKVADAHKIMPPKSTWFEPKLRSGLVIYKYEDK</sequence>
<dbReference type="InterPro" id="IPR008323">
    <property type="entry name" value="UCP033563"/>
</dbReference>
<evidence type="ECO:0000313" key="1">
    <source>
        <dbReference type="EMBL" id="OUO56944.1"/>
    </source>
</evidence>
<dbReference type="RefSeq" id="WP_087288031.1">
    <property type="nucleotide sequence ID" value="NZ_NFJD01000002.1"/>
</dbReference>
<reference evidence="2" key="1">
    <citation type="submission" date="2017-04" db="EMBL/GenBank/DDBJ databases">
        <title>Function of individual gut microbiota members based on whole genome sequencing of pure cultures obtained from chicken caecum.</title>
        <authorList>
            <person name="Medvecky M."/>
            <person name="Cejkova D."/>
            <person name="Polansky O."/>
            <person name="Karasova D."/>
            <person name="Kubasova T."/>
            <person name="Cizek A."/>
            <person name="Rychlik I."/>
        </authorList>
    </citation>
    <scope>NUCLEOTIDE SEQUENCE [LARGE SCALE GENOMIC DNA]</scope>
    <source>
        <strain evidence="2">An273</strain>
    </source>
</reference>
<dbReference type="PIRSF" id="PIRSF033563">
    <property type="entry name" value="UCP033563"/>
    <property type="match status" value="1"/>
</dbReference>
<comment type="caution">
    <text evidence="1">The sequence shown here is derived from an EMBL/GenBank/DDBJ whole genome shotgun (WGS) entry which is preliminary data.</text>
</comment>
<accession>A0A1Y4DCQ3</accession>
<name>A0A1Y4DCQ3_9BACT</name>